<protein>
    <recommendedName>
        <fullName evidence="4">AIG1-type G domain-containing protein</fullName>
    </recommendedName>
</protein>
<dbReference type="SUPFAM" id="SSF52540">
    <property type="entry name" value="P-loop containing nucleoside triphosphate hydrolases"/>
    <property type="match status" value="1"/>
</dbReference>
<dbReference type="OrthoDB" id="10061751at2759"/>
<dbReference type="InterPro" id="IPR006703">
    <property type="entry name" value="G_AIG1"/>
</dbReference>
<dbReference type="EMBL" id="CACVKT020000005">
    <property type="protein sequence ID" value="CAC5355100.1"/>
    <property type="molecule type" value="Genomic_DNA"/>
</dbReference>
<name>A0A6J7ZT76_MYTCO</name>
<dbReference type="AlphaFoldDB" id="A0A6J7ZT76"/>
<evidence type="ECO:0000313" key="5">
    <source>
        <dbReference type="EMBL" id="CAC5355100.1"/>
    </source>
</evidence>
<dbReference type="PANTHER" id="PTHR10903:SF184">
    <property type="entry name" value="GTP-BINDING PROTEIN A"/>
    <property type="match status" value="1"/>
</dbReference>
<keyword evidence="3" id="KW-0342">GTP-binding</keyword>
<gene>
    <name evidence="5" type="ORF">MCOR_87</name>
</gene>
<evidence type="ECO:0000256" key="3">
    <source>
        <dbReference type="ARBA" id="ARBA00023134"/>
    </source>
</evidence>
<dbReference type="InterPro" id="IPR045058">
    <property type="entry name" value="GIMA/IAN/Toc"/>
</dbReference>
<proteinExistence type="inferred from homology"/>
<evidence type="ECO:0000256" key="2">
    <source>
        <dbReference type="ARBA" id="ARBA00022741"/>
    </source>
</evidence>
<dbReference type="Gene3D" id="3.40.50.300">
    <property type="entry name" value="P-loop containing nucleotide triphosphate hydrolases"/>
    <property type="match status" value="1"/>
</dbReference>
<dbReference type="InterPro" id="IPR027417">
    <property type="entry name" value="P-loop_NTPase"/>
</dbReference>
<evidence type="ECO:0000259" key="4">
    <source>
        <dbReference type="PROSITE" id="PS51720"/>
    </source>
</evidence>
<dbReference type="PANTHER" id="PTHR10903">
    <property type="entry name" value="GTPASE, IMAP FAMILY MEMBER-RELATED"/>
    <property type="match status" value="1"/>
</dbReference>
<comment type="similarity">
    <text evidence="1">Belongs to the TRAFAC class TrmE-Era-EngA-EngB-Septin-like GTPase superfamily. AIG1/Toc34/Toc159-like paraseptin GTPase family. IAN subfamily.</text>
</comment>
<dbReference type="GO" id="GO:0005525">
    <property type="term" value="F:GTP binding"/>
    <property type="evidence" value="ECO:0007669"/>
    <property type="project" value="UniProtKB-KW"/>
</dbReference>
<keyword evidence="2" id="KW-0547">Nucleotide-binding</keyword>
<evidence type="ECO:0000256" key="1">
    <source>
        <dbReference type="ARBA" id="ARBA00008535"/>
    </source>
</evidence>
<dbReference type="Pfam" id="PF04548">
    <property type="entry name" value="AIG1"/>
    <property type="match status" value="1"/>
</dbReference>
<feature type="domain" description="AIG1-type G" evidence="4">
    <location>
        <begin position="4"/>
        <end position="168"/>
    </location>
</feature>
<keyword evidence="6" id="KW-1185">Reference proteome</keyword>
<dbReference type="PROSITE" id="PS51720">
    <property type="entry name" value="G_AIG1"/>
    <property type="match status" value="1"/>
</dbReference>
<sequence>MEHRKHKRTILFGKSGDEKSSFGNTLIGKQHFKVSALSSVPMPVCETADIATESGRNLKIVETPGIIEPMRSNMLDLVQSHFDFLAPGPNVIIIVLMPRRFSQEDETVVTELFNFFGDDHFLEHTILVMLRKSEIVDDCTNITEYMENTASDSMKILYKRLWRPHCCR</sequence>
<accession>A0A6J7ZT76</accession>
<reference evidence="5 6" key="1">
    <citation type="submission" date="2020-06" db="EMBL/GenBank/DDBJ databases">
        <authorList>
            <person name="Li R."/>
            <person name="Bekaert M."/>
        </authorList>
    </citation>
    <scope>NUCLEOTIDE SEQUENCE [LARGE SCALE GENOMIC DNA]</scope>
    <source>
        <strain evidence="6">wild</strain>
    </source>
</reference>
<evidence type="ECO:0000313" key="6">
    <source>
        <dbReference type="Proteomes" id="UP000507470"/>
    </source>
</evidence>
<organism evidence="5 6">
    <name type="scientific">Mytilus coruscus</name>
    <name type="common">Sea mussel</name>
    <dbReference type="NCBI Taxonomy" id="42192"/>
    <lineage>
        <taxon>Eukaryota</taxon>
        <taxon>Metazoa</taxon>
        <taxon>Spiralia</taxon>
        <taxon>Lophotrochozoa</taxon>
        <taxon>Mollusca</taxon>
        <taxon>Bivalvia</taxon>
        <taxon>Autobranchia</taxon>
        <taxon>Pteriomorphia</taxon>
        <taxon>Mytilida</taxon>
        <taxon>Mytiloidea</taxon>
        <taxon>Mytilidae</taxon>
        <taxon>Mytilinae</taxon>
        <taxon>Mytilus</taxon>
    </lineage>
</organism>
<dbReference type="Proteomes" id="UP000507470">
    <property type="component" value="Unassembled WGS sequence"/>
</dbReference>